<dbReference type="EMBL" id="SLWV01000037">
    <property type="protein sequence ID" value="TCO68918.1"/>
    <property type="molecule type" value="Genomic_DNA"/>
</dbReference>
<comment type="caution">
    <text evidence="1">The sequence shown here is derived from an EMBL/GenBank/DDBJ whole genome shotgun (WGS) entry which is preliminary data.</text>
</comment>
<dbReference type="AlphaFoldDB" id="A0A4R2KG28"/>
<gene>
    <name evidence="1" type="ORF">EV214_13710</name>
</gene>
<reference evidence="1 2" key="1">
    <citation type="submission" date="2019-03" db="EMBL/GenBank/DDBJ databases">
        <title>Genomic Encyclopedia of Type Strains, Phase IV (KMG-IV): sequencing the most valuable type-strain genomes for metagenomic binning, comparative biology and taxonomic classification.</title>
        <authorList>
            <person name="Goeker M."/>
        </authorList>
    </citation>
    <scope>NUCLEOTIDE SEQUENCE [LARGE SCALE GENOMIC DNA]</scope>
    <source>
        <strain evidence="1 2">DSM 102940</strain>
    </source>
</reference>
<keyword evidence="2" id="KW-1185">Reference proteome</keyword>
<dbReference type="Proteomes" id="UP000294919">
    <property type="component" value="Unassembled WGS sequence"/>
</dbReference>
<name>A0A4R2KG28_9FIRM</name>
<evidence type="ECO:0000313" key="2">
    <source>
        <dbReference type="Proteomes" id="UP000294919"/>
    </source>
</evidence>
<organism evidence="1 2">
    <name type="scientific">Marinisporobacter balticus</name>
    <dbReference type="NCBI Taxonomy" id="2018667"/>
    <lineage>
        <taxon>Bacteria</taxon>
        <taxon>Bacillati</taxon>
        <taxon>Bacillota</taxon>
        <taxon>Clostridia</taxon>
        <taxon>Peptostreptococcales</taxon>
        <taxon>Thermotaleaceae</taxon>
        <taxon>Marinisporobacter</taxon>
    </lineage>
</organism>
<protein>
    <submittedName>
        <fullName evidence="1">Uncharacterized protein</fullName>
    </submittedName>
</protein>
<proteinExistence type="predicted"/>
<sequence>MLFIPWKKMITICFKATKERKIKKIQKGVVLCFQIRK</sequence>
<accession>A0A4R2KG28</accession>
<evidence type="ECO:0000313" key="1">
    <source>
        <dbReference type="EMBL" id="TCO68918.1"/>
    </source>
</evidence>